<evidence type="ECO:0000256" key="10">
    <source>
        <dbReference type="ARBA" id="ARBA00022989"/>
    </source>
</evidence>
<comment type="pathway">
    <text evidence="3">Protein modification; protein glycosylation.</text>
</comment>
<evidence type="ECO:0000256" key="6">
    <source>
        <dbReference type="ARBA" id="ARBA00022679"/>
    </source>
</evidence>
<comment type="catalytic activity">
    <reaction evidence="14">
        <text>3-O-(N-acetyl-beta-D-glucosaminyl-(1-&gt;4)-alpha-D-mannosyl)-L-threonyl-[protein] + UDP-N-acetyl-alpha-D-galactosamine = 3-O-[beta-D-GalNAc-(1-&gt;3)-beta-D-GlcNAc-(1-&gt;4)-alpha-D-Man]-L-Thr-[protein] + UDP + H(+)</text>
        <dbReference type="Rhea" id="RHEA:37667"/>
        <dbReference type="Rhea" id="RHEA-COMP:13308"/>
        <dbReference type="Rhea" id="RHEA-COMP:13618"/>
        <dbReference type="ChEBI" id="CHEBI:15378"/>
        <dbReference type="ChEBI" id="CHEBI:58223"/>
        <dbReference type="ChEBI" id="CHEBI:67138"/>
        <dbReference type="ChEBI" id="CHEBI:136709"/>
        <dbReference type="ChEBI" id="CHEBI:137540"/>
        <dbReference type="EC" id="2.4.1.313"/>
    </reaction>
</comment>
<keyword evidence="5 15" id="KW-0328">Glycosyltransferase</keyword>
<dbReference type="PANTHER" id="PTHR11214:SF219">
    <property type="entry name" value="UDP-GALNAC:BETA-1,3-N-ACETYLGALACTOSAMINYLTRANSFERASE 2"/>
    <property type="match status" value="1"/>
</dbReference>
<comment type="similarity">
    <text evidence="4 15">Belongs to the glycosyltransferase 31 family.</text>
</comment>
<keyword evidence="6" id="KW-0808">Transferase</keyword>
<protein>
    <recommendedName>
        <fullName evidence="15">Hexosyltransferase</fullName>
        <ecNumber evidence="15">2.4.1.-</ecNumber>
    </recommendedName>
</protein>
<dbReference type="OrthoDB" id="1158011at2759"/>
<dbReference type="GO" id="GO:0000139">
    <property type="term" value="C:Golgi membrane"/>
    <property type="evidence" value="ECO:0007669"/>
    <property type="project" value="UniProtKB-SubCell"/>
</dbReference>
<evidence type="ECO:0000313" key="17">
    <source>
        <dbReference type="Proteomes" id="UP000887013"/>
    </source>
</evidence>
<evidence type="ECO:0000256" key="11">
    <source>
        <dbReference type="ARBA" id="ARBA00023034"/>
    </source>
</evidence>
<evidence type="ECO:0000256" key="1">
    <source>
        <dbReference type="ARBA" id="ARBA00004240"/>
    </source>
</evidence>
<evidence type="ECO:0000256" key="13">
    <source>
        <dbReference type="ARBA" id="ARBA00023180"/>
    </source>
</evidence>
<evidence type="ECO:0000256" key="3">
    <source>
        <dbReference type="ARBA" id="ARBA00004922"/>
    </source>
</evidence>
<keyword evidence="11 15" id="KW-0333">Golgi apparatus</keyword>
<dbReference type="Pfam" id="PF01762">
    <property type="entry name" value="Galactosyl_T"/>
    <property type="match status" value="1"/>
</dbReference>
<keyword evidence="8" id="KW-0256">Endoplasmic reticulum</keyword>
<evidence type="ECO:0000256" key="5">
    <source>
        <dbReference type="ARBA" id="ARBA00022676"/>
    </source>
</evidence>
<proteinExistence type="inferred from homology"/>
<accession>A0A8X6JU58</accession>
<dbReference type="GO" id="GO:0016758">
    <property type="term" value="F:hexosyltransferase activity"/>
    <property type="evidence" value="ECO:0007669"/>
    <property type="project" value="InterPro"/>
</dbReference>
<dbReference type="EC" id="2.4.1.-" evidence="15"/>
<comment type="subcellular location">
    <subcellularLocation>
        <location evidence="1">Endoplasmic reticulum</location>
    </subcellularLocation>
    <subcellularLocation>
        <location evidence="2 15">Golgi apparatus membrane</location>
        <topology evidence="2 15">Single-pass type II membrane protein</topology>
    </subcellularLocation>
</comment>
<gene>
    <name evidence="16" type="primary">b3galnt2</name>
    <name evidence="16" type="ORF">NPIL_317281</name>
</gene>
<evidence type="ECO:0000256" key="14">
    <source>
        <dbReference type="ARBA" id="ARBA00047667"/>
    </source>
</evidence>
<dbReference type="Proteomes" id="UP000887013">
    <property type="component" value="Unassembled WGS sequence"/>
</dbReference>
<keyword evidence="12" id="KW-0472">Membrane</keyword>
<evidence type="ECO:0000256" key="8">
    <source>
        <dbReference type="ARBA" id="ARBA00022824"/>
    </source>
</evidence>
<evidence type="ECO:0000256" key="9">
    <source>
        <dbReference type="ARBA" id="ARBA00022968"/>
    </source>
</evidence>
<reference evidence="16" key="1">
    <citation type="submission" date="2020-08" db="EMBL/GenBank/DDBJ databases">
        <title>Multicomponent nature underlies the extraordinary mechanical properties of spider dragline silk.</title>
        <authorList>
            <person name="Kono N."/>
            <person name="Nakamura H."/>
            <person name="Mori M."/>
            <person name="Yoshida Y."/>
            <person name="Ohtoshi R."/>
            <person name="Malay A.D."/>
            <person name="Moran D.A.P."/>
            <person name="Tomita M."/>
            <person name="Numata K."/>
            <person name="Arakawa K."/>
        </authorList>
    </citation>
    <scope>NUCLEOTIDE SEQUENCE</scope>
</reference>
<keyword evidence="10" id="KW-1133">Transmembrane helix</keyword>
<keyword evidence="13" id="KW-0325">Glycoprotein</keyword>
<dbReference type="PANTHER" id="PTHR11214">
    <property type="entry name" value="BETA-1,3-N-ACETYLGLUCOSAMINYLTRANSFERASE"/>
    <property type="match status" value="1"/>
</dbReference>
<comment type="caution">
    <text evidence="16">The sequence shown here is derived from an EMBL/GenBank/DDBJ whole genome shotgun (WGS) entry which is preliminary data.</text>
</comment>
<evidence type="ECO:0000256" key="12">
    <source>
        <dbReference type="ARBA" id="ARBA00023136"/>
    </source>
</evidence>
<dbReference type="Gene3D" id="3.90.550.50">
    <property type="match status" value="1"/>
</dbReference>
<sequence length="480" mass="56154">MFCFKTFSCVFIVVVISFYYEELSRLRNWKSSDREHTTLAIGVLSGRENFELRKAVRSTWLRKNSSKSRVKTWFVLGNSSCEIPPEYRLDLYSCEKWSINISDLQEKFYTAYQVKNTSYLINSEKLFYQGFTFQVNYPVVITKLGILSSLLLQNSDIKVAVMDVQSKEIIVQALISSNKTNNVHGYVYANVDTIMLLPKNYEGLILVEGYLKETASSNTVWNNGGGVITFKRVYPTSEHLESKKYSSNLNVASSIGFYIPDVENLKRIANNEELVTKKWLLHLEELNKRLRIEIEEKNDIFIASVMDTYRSLPAKLLEFYKWLHLNYDFTFVLKTDDDSVLDISRLLKQLMEDSRLKYGQPWLWSNFRKNWPVNYIGKWTDYDYQSSVYPTFPCGAAYVMSRQIVQWLVLNAETLHNYQGEDVSMGIWLSAINPEFIEDENFECDVRCHHKSYNRAQLGYDEIIKVWSYYKNCQNLCSCD</sequence>
<name>A0A8X6JU58_NEPPI</name>
<evidence type="ECO:0000313" key="16">
    <source>
        <dbReference type="EMBL" id="GFS36935.1"/>
    </source>
</evidence>
<dbReference type="EMBL" id="BMAW01088844">
    <property type="protein sequence ID" value="GFS36935.1"/>
    <property type="molecule type" value="Genomic_DNA"/>
</dbReference>
<evidence type="ECO:0000256" key="15">
    <source>
        <dbReference type="RuleBase" id="RU363063"/>
    </source>
</evidence>
<dbReference type="InterPro" id="IPR002659">
    <property type="entry name" value="Glyco_trans_31"/>
</dbReference>
<evidence type="ECO:0000256" key="2">
    <source>
        <dbReference type="ARBA" id="ARBA00004323"/>
    </source>
</evidence>
<keyword evidence="7" id="KW-0812">Transmembrane</keyword>
<dbReference type="GO" id="GO:0006493">
    <property type="term" value="P:protein O-linked glycosylation"/>
    <property type="evidence" value="ECO:0007669"/>
    <property type="project" value="TreeGrafter"/>
</dbReference>
<dbReference type="GO" id="GO:0008194">
    <property type="term" value="F:UDP-glycosyltransferase activity"/>
    <property type="evidence" value="ECO:0007669"/>
    <property type="project" value="TreeGrafter"/>
</dbReference>
<organism evidence="16 17">
    <name type="scientific">Nephila pilipes</name>
    <name type="common">Giant wood spider</name>
    <name type="synonym">Nephila maculata</name>
    <dbReference type="NCBI Taxonomy" id="299642"/>
    <lineage>
        <taxon>Eukaryota</taxon>
        <taxon>Metazoa</taxon>
        <taxon>Ecdysozoa</taxon>
        <taxon>Arthropoda</taxon>
        <taxon>Chelicerata</taxon>
        <taxon>Arachnida</taxon>
        <taxon>Araneae</taxon>
        <taxon>Araneomorphae</taxon>
        <taxon>Entelegynae</taxon>
        <taxon>Araneoidea</taxon>
        <taxon>Nephilidae</taxon>
        <taxon>Nephila</taxon>
    </lineage>
</organism>
<keyword evidence="9" id="KW-0735">Signal-anchor</keyword>
<dbReference type="GO" id="GO:0005783">
    <property type="term" value="C:endoplasmic reticulum"/>
    <property type="evidence" value="ECO:0007669"/>
    <property type="project" value="UniProtKB-SubCell"/>
</dbReference>
<dbReference type="AlphaFoldDB" id="A0A8X6JU58"/>
<evidence type="ECO:0000256" key="4">
    <source>
        <dbReference type="ARBA" id="ARBA00008661"/>
    </source>
</evidence>
<evidence type="ECO:0000256" key="7">
    <source>
        <dbReference type="ARBA" id="ARBA00022692"/>
    </source>
</evidence>
<keyword evidence="17" id="KW-1185">Reference proteome</keyword>